<evidence type="ECO:0000256" key="4">
    <source>
        <dbReference type="ARBA" id="ARBA00022764"/>
    </source>
</evidence>
<comment type="similarity">
    <text evidence="5">Belongs to the bacterial solute-binding protein PotD/PotF family.</text>
</comment>
<dbReference type="PIRSF" id="PIRSF019574">
    <property type="entry name" value="Periplasmic_polyamine_BP"/>
    <property type="match status" value="1"/>
</dbReference>
<evidence type="ECO:0000313" key="8">
    <source>
        <dbReference type="Proteomes" id="UP001595791"/>
    </source>
</evidence>
<organism evidence="7 8">
    <name type="scientific">Chitinimonas lacunae</name>
    <dbReference type="NCBI Taxonomy" id="1963018"/>
    <lineage>
        <taxon>Bacteria</taxon>
        <taxon>Pseudomonadati</taxon>
        <taxon>Pseudomonadota</taxon>
        <taxon>Betaproteobacteria</taxon>
        <taxon>Neisseriales</taxon>
        <taxon>Chitinibacteraceae</taxon>
        <taxon>Chitinimonas</taxon>
    </lineage>
</organism>
<keyword evidence="3 6" id="KW-0732">Signal</keyword>
<dbReference type="PANTHER" id="PTHR30222">
    <property type="entry name" value="SPERMIDINE/PUTRESCINE-BINDING PERIPLASMIC PROTEIN"/>
    <property type="match status" value="1"/>
</dbReference>
<dbReference type="Proteomes" id="UP001595791">
    <property type="component" value="Unassembled WGS sequence"/>
</dbReference>
<protein>
    <recommendedName>
        <fullName evidence="5">Putrescine-binding periplasmic protein</fullName>
    </recommendedName>
</protein>
<evidence type="ECO:0000313" key="7">
    <source>
        <dbReference type="EMBL" id="MFC4159437.1"/>
    </source>
</evidence>
<dbReference type="InterPro" id="IPR006059">
    <property type="entry name" value="SBP"/>
</dbReference>
<feature type="chain" id="PRO_5046477513" description="Putrescine-binding periplasmic protein" evidence="6">
    <location>
        <begin position="19"/>
        <end position="359"/>
    </location>
</feature>
<feature type="signal peptide" evidence="6">
    <location>
        <begin position="1"/>
        <end position="18"/>
    </location>
</feature>
<evidence type="ECO:0000256" key="2">
    <source>
        <dbReference type="ARBA" id="ARBA00022448"/>
    </source>
</evidence>
<dbReference type="PRINTS" id="PR00909">
    <property type="entry name" value="SPERMDNBNDNG"/>
</dbReference>
<proteinExistence type="inferred from homology"/>
<reference evidence="8" key="1">
    <citation type="journal article" date="2019" name="Int. J. Syst. Evol. Microbiol.">
        <title>The Global Catalogue of Microorganisms (GCM) 10K type strain sequencing project: providing services to taxonomists for standard genome sequencing and annotation.</title>
        <authorList>
            <consortium name="The Broad Institute Genomics Platform"/>
            <consortium name="The Broad Institute Genome Sequencing Center for Infectious Disease"/>
            <person name="Wu L."/>
            <person name="Ma J."/>
        </authorList>
    </citation>
    <scope>NUCLEOTIDE SEQUENCE [LARGE SCALE GENOMIC DNA]</scope>
    <source>
        <strain evidence="8">LMG 29894</strain>
    </source>
</reference>
<dbReference type="InterPro" id="IPR001188">
    <property type="entry name" value="Sperm_putr-bd"/>
</dbReference>
<evidence type="ECO:0000256" key="1">
    <source>
        <dbReference type="ARBA" id="ARBA00004418"/>
    </source>
</evidence>
<keyword evidence="8" id="KW-1185">Reference proteome</keyword>
<dbReference type="RefSeq" id="WP_378163184.1">
    <property type="nucleotide sequence ID" value="NZ_JBHSBU010000001.1"/>
</dbReference>
<dbReference type="Gene3D" id="3.40.190.10">
    <property type="entry name" value="Periplasmic binding protein-like II"/>
    <property type="match status" value="2"/>
</dbReference>
<name>A0ABV8MMM7_9NEIS</name>
<evidence type="ECO:0000256" key="6">
    <source>
        <dbReference type="SAM" id="SignalP"/>
    </source>
</evidence>
<keyword evidence="2 5" id="KW-0813">Transport</keyword>
<keyword evidence="4 5" id="KW-0574">Periplasm</keyword>
<accession>A0ABV8MMM7</accession>
<comment type="subcellular location">
    <subcellularLocation>
        <location evidence="1 5">Periplasm</location>
    </subcellularLocation>
</comment>
<gene>
    <name evidence="7" type="ORF">ACFOW7_08735</name>
</gene>
<dbReference type="PANTHER" id="PTHR30222:SF12">
    <property type="entry name" value="NORSPERMIDINE SENSOR"/>
    <property type="match status" value="1"/>
</dbReference>
<comment type="caution">
    <text evidence="7">The sequence shown here is derived from an EMBL/GenBank/DDBJ whole genome shotgun (WGS) entry which is preliminary data.</text>
</comment>
<dbReference type="Pfam" id="PF13416">
    <property type="entry name" value="SBP_bac_8"/>
    <property type="match status" value="1"/>
</dbReference>
<evidence type="ECO:0000256" key="3">
    <source>
        <dbReference type="ARBA" id="ARBA00022729"/>
    </source>
</evidence>
<evidence type="ECO:0000256" key="5">
    <source>
        <dbReference type="PIRNR" id="PIRNR019574"/>
    </source>
</evidence>
<dbReference type="SUPFAM" id="SSF53850">
    <property type="entry name" value="Periplasmic binding protein-like II"/>
    <property type="match status" value="1"/>
</dbReference>
<comment type="function">
    <text evidence="5">Required for the activity of the bacterial periplasmic transport system of putrescine.</text>
</comment>
<sequence>MLRSLLAASLALATTAEAAGRLNIYNWSDYIGDNTVAEFEKQHGVRVKYDVYDSNEVLQAKLMTGKSGYDIVVPTLEFAAKQVASGVYLKLDRSKLPNWPNLDPEILRKVEVADPGNQYLVPYMWGTTAFGINVDKVKKALGNEPLPSDEWELLFNPRYTSRLRQCGIAWMDGGSDAYAMLNIHLGRDANDFSEAALKHNNEVLKKVRADIRLFNNSPIDLLANGDVCVAMAYSGDVYIARNRAIEAKNGQNIDYVVPSKGTVVWIDSMAIPRDAQNAEWAHKWINHILEPRVAAEISNKVNYANPNLKATPFVDKRIAADPKIYLTPKALATLQPRKPLAPKDQKLIISYFNKFKASK</sequence>
<dbReference type="EMBL" id="JBHSBU010000001">
    <property type="protein sequence ID" value="MFC4159437.1"/>
    <property type="molecule type" value="Genomic_DNA"/>
</dbReference>